<dbReference type="PROSITE" id="PS50850">
    <property type="entry name" value="MFS"/>
    <property type="match status" value="1"/>
</dbReference>
<comment type="caution">
    <text evidence="9">The sequence shown here is derived from an EMBL/GenBank/DDBJ whole genome shotgun (WGS) entry which is preliminary data.</text>
</comment>
<evidence type="ECO:0000256" key="3">
    <source>
        <dbReference type="ARBA" id="ARBA00022692"/>
    </source>
</evidence>
<comment type="similarity">
    <text evidence="6">Belongs to the major facilitator superfamily. Spinster (TC 2.A.1.49) family.</text>
</comment>
<sequence length="791" mass="87359">MTSKILRRSDEFGNLGPKTHLCYLTLAYALVYCDQGLFAGFNVYLGKEGLGFSDVEVGILGGLFILGFVVMSPLFARIGQISGVWTIRSIYIGMILWIITNGVMALAPSSFWLLLVCRTINGGAGSALVSLAPPILDDAAPPGKNSLYLGIFFVALYVGQALGYLIAGFFSSWETGKYVFGVEALVMIVFAFLAYWWERRFEVSDRPEGDEPRESLARQLIKLGKNPIFMCLSFGFSAFMFTVGGFGFWGPALIQYIYDTSQTVSTIAFGAVTVVCGIFGTLIGGLALDYLTVRWAKSRSRLFVASLLSAAPIAVSWAVGVGAPWVNNLAGFLAMLTIIELFLLMSTAPCNVAVMDSVPASLRGQAVAVLWAITHAFGDFPSPLLMGWWNDTIGHRWSLWICVCWLIFGAILWSVATVLSRNDVLSDDDGSDERDVESKEVESVVVCILIVINYFVVVSYPVFFAVWSLSQSPPKALCATVEQSDVIMSKVSGILAGVESLLKAGSYLMPVAPEGATEQETLVFESRIQLMYTLADIAGLLRSHFDHPSQPDLKRRLQTAFKLLKASQLSLEMDCGGLRAAVVVETIKLAIRLLLLALQQNRTLLVDVAEGEEHAEDAGEFVGARTGLRLPPMRTMPHAVVAAPRSTGLNLALPYPEDCLMMLRPLVYLGACAWCYSRKGRKGSGRSPLHQWEPWLLASSMDMLGVLILRERLRRDMVKPGDPREREYRRRVRVMVMGILLRSPMFDVLLRRPLEGLSRTWERIPVLNRLNYVGYYLFLQRFYYGLGAGDS</sequence>
<dbReference type="AlphaFoldDB" id="A0A7J6NN80"/>
<feature type="transmembrane region" description="Helical" evidence="7">
    <location>
        <begin position="302"/>
        <end position="323"/>
    </location>
</feature>
<feature type="transmembrane region" description="Helical" evidence="7">
    <location>
        <begin position="228"/>
        <end position="249"/>
    </location>
</feature>
<dbReference type="InterPro" id="IPR020846">
    <property type="entry name" value="MFS_dom"/>
</dbReference>
<organism evidence="9 10">
    <name type="scientific">Perkinsus olseni</name>
    <name type="common">Perkinsus atlanticus</name>
    <dbReference type="NCBI Taxonomy" id="32597"/>
    <lineage>
        <taxon>Eukaryota</taxon>
        <taxon>Sar</taxon>
        <taxon>Alveolata</taxon>
        <taxon>Perkinsozoa</taxon>
        <taxon>Perkinsea</taxon>
        <taxon>Perkinsida</taxon>
        <taxon>Perkinsidae</taxon>
        <taxon>Perkinsus</taxon>
    </lineage>
</organism>
<feature type="domain" description="Major facilitator superfamily (MFS) profile" evidence="8">
    <location>
        <begin position="20"/>
        <end position="421"/>
    </location>
</feature>
<dbReference type="SUPFAM" id="SSF103473">
    <property type="entry name" value="MFS general substrate transporter"/>
    <property type="match status" value="1"/>
</dbReference>
<feature type="transmembrane region" description="Helical" evidence="7">
    <location>
        <begin position="329"/>
        <end position="348"/>
    </location>
</feature>
<evidence type="ECO:0000256" key="2">
    <source>
        <dbReference type="ARBA" id="ARBA00022448"/>
    </source>
</evidence>
<keyword evidence="4 7" id="KW-1133">Transmembrane helix</keyword>
<feature type="transmembrane region" description="Helical" evidence="7">
    <location>
        <begin position="147"/>
        <end position="166"/>
    </location>
</feature>
<keyword evidence="3 7" id="KW-0812">Transmembrane</keyword>
<evidence type="ECO:0000313" key="9">
    <source>
        <dbReference type="EMBL" id="KAF4684501.1"/>
    </source>
</evidence>
<proteinExistence type="inferred from homology"/>
<dbReference type="PANTHER" id="PTHR23505">
    <property type="entry name" value="SPINSTER"/>
    <property type="match status" value="1"/>
</dbReference>
<feature type="transmembrane region" description="Helical" evidence="7">
    <location>
        <begin position="90"/>
        <end position="107"/>
    </location>
</feature>
<feature type="transmembrane region" description="Helical" evidence="7">
    <location>
        <begin position="269"/>
        <end position="290"/>
    </location>
</feature>
<dbReference type="InterPro" id="IPR036259">
    <property type="entry name" value="MFS_trans_sf"/>
</dbReference>
<protein>
    <submittedName>
        <fullName evidence="9">Protein spinster 3</fullName>
    </submittedName>
</protein>
<dbReference type="GO" id="GO:0022857">
    <property type="term" value="F:transmembrane transporter activity"/>
    <property type="evidence" value="ECO:0007669"/>
    <property type="project" value="InterPro"/>
</dbReference>
<dbReference type="Pfam" id="PF07690">
    <property type="entry name" value="MFS_1"/>
    <property type="match status" value="1"/>
</dbReference>
<dbReference type="Proteomes" id="UP000541610">
    <property type="component" value="Unassembled WGS sequence"/>
</dbReference>
<gene>
    <name evidence="9" type="primary">SPNS3_5</name>
    <name evidence="9" type="ORF">FOZ60_007751</name>
</gene>
<dbReference type="GO" id="GO:0016020">
    <property type="term" value="C:membrane"/>
    <property type="evidence" value="ECO:0007669"/>
    <property type="project" value="UniProtKB-SubCell"/>
</dbReference>
<comment type="subcellular location">
    <subcellularLocation>
        <location evidence="1">Membrane</location>
        <topology evidence="1">Multi-pass membrane protein</topology>
    </subcellularLocation>
</comment>
<accession>A0A7J6NN80</accession>
<dbReference type="Pfam" id="PF08610">
    <property type="entry name" value="Pex16"/>
    <property type="match status" value="1"/>
</dbReference>
<feature type="transmembrane region" description="Helical" evidence="7">
    <location>
        <begin position="113"/>
        <end position="135"/>
    </location>
</feature>
<name>A0A7J6NN80_PEROL</name>
<dbReference type="Gene3D" id="1.20.1250.20">
    <property type="entry name" value="MFS general substrate transporter like domains"/>
    <property type="match status" value="1"/>
</dbReference>
<dbReference type="PANTHER" id="PTHR23505:SF79">
    <property type="entry name" value="PROTEIN SPINSTER"/>
    <property type="match status" value="1"/>
</dbReference>
<feature type="transmembrane region" description="Helical" evidence="7">
    <location>
        <begin position="57"/>
        <end position="78"/>
    </location>
</feature>
<keyword evidence="5 7" id="KW-0472">Membrane</keyword>
<feature type="transmembrane region" description="Helical" evidence="7">
    <location>
        <begin position="397"/>
        <end position="420"/>
    </location>
</feature>
<evidence type="ECO:0000259" key="8">
    <source>
        <dbReference type="PROSITE" id="PS50850"/>
    </source>
</evidence>
<evidence type="ECO:0000256" key="5">
    <source>
        <dbReference type="ARBA" id="ARBA00023136"/>
    </source>
</evidence>
<dbReference type="InterPro" id="IPR011701">
    <property type="entry name" value="MFS"/>
</dbReference>
<dbReference type="EMBL" id="JABANP010000309">
    <property type="protein sequence ID" value="KAF4684501.1"/>
    <property type="molecule type" value="Genomic_DNA"/>
</dbReference>
<evidence type="ECO:0000256" key="6">
    <source>
        <dbReference type="ARBA" id="ARBA00024338"/>
    </source>
</evidence>
<evidence type="ECO:0000313" key="10">
    <source>
        <dbReference type="Proteomes" id="UP000541610"/>
    </source>
</evidence>
<dbReference type="InterPro" id="IPR044770">
    <property type="entry name" value="MFS_spinster-like"/>
</dbReference>
<dbReference type="InterPro" id="IPR013919">
    <property type="entry name" value="Pex16"/>
</dbReference>
<dbReference type="OrthoDB" id="66581at2759"/>
<feature type="transmembrane region" description="Helical" evidence="7">
    <location>
        <begin position="178"/>
        <end position="197"/>
    </location>
</feature>
<evidence type="ECO:0000256" key="4">
    <source>
        <dbReference type="ARBA" id="ARBA00022989"/>
    </source>
</evidence>
<feature type="transmembrane region" description="Helical" evidence="7">
    <location>
        <begin position="441"/>
        <end position="467"/>
    </location>
</feature>
<reference evidence="9 10" key="1">
    <citation type="submission" date="2020-04" db="EMBL/GenBank/DDBJ databases">
        <title>Perkinsus olseni comparative genomics.</title>
        <authorList>
            <person name="Bogema D.R."/>
        </authorList>
    </citation>
    <scope>NUCLEOTIDE SEQUENCE [LARGE SCALE GENOMIC DNA]</scope>
    <source>
        <strain evidence="9">00978-12</strain>
    </source>
</reference>
<feature type="transmembrane region" description="Helical" evidence="7">
    <location>
        <begin position="21"/>
        <end position="45"/>
    </location>
</feature>
<keyword evidence="2" id="KW-0813">Transport</keyword>
<evidence type="ECO:0000256" key="1">
    <source>
        <dbReference type="ARBA" id="ARBA00004141"/>
    </source>
</evidence>
<evidence type="ECO:0000256" key="7">
    <source>
        <dbReference type="SAM" id="Phobius"/>
    </source>
</evidence>